<evidence type="ECO:0000256" key="2">
    <source>
        <dbReference type="ARBA" id="ARBA00009320"/>
    </source>
</evidence>
<keyword evidence="3" id="KW-0663">Pyridoxal phosphate</keyword>
<dbReference type="InterPro" id="IPR036038">
    <property type="entry name" value="Aminotransferase-like"/>
</dbReference>
<comment type="similarity">
    <text evidence="2">Belongs to the class-IV pyridoxal-phosphate-dependent aminotransferase family.</text>
</comment>
<evidence type="ECO:0000313" key="4">
    <source>
        <dbReference type="EMBL" id="SVA32953.1"/>
    </source>
</evidence>
<evidence type="ECO:0000256" key="1">
    <source>
        <dbReference type="ARBA" id="ARBA00001933"/>
    </source>
</evidence>
<sequence length="308" mass="33979">MTKGTHSYIEDTRNESILININGQLFPRQEAKISVFDSGFLLGDGVWEGIRLLNGHLVFIKEHLDRLYGGAKILLIDIGFTPNKMIDLISKTLEANNMETGVHLRVIVSRGLKKTPYQHPNANSGASTVVIIPEYKEANSAVNKKGICIKTVSIKRSTPEVQDPHINSLSKFNCIAACIEAAKLGADEGLMLDKNGNVSTCNSTNFFIVRNGEVWTSSGEYCLPGITRKVVIDLCKENNISVHEKDFQLKEVHSADEAFVTGTFAGLIPAIEIDEKILSHGKRGLLTKILQELYGQKLHQLYSKSNDG</sequence>
<dbReference type="InterPro" id="IPR043132">
    <property type="entry name" value="BCAT-like_C"/>
</dbReference>
<dbReference type="AlphaFoldDB" id="A0A381V142"/>
<dbReference type="FunFam" id="3.20.10.10:FF:000002">
    <property type="entry name" value="D-alanine aminotransferase"/>
    <property type="match status" value="1"/>
</dbReference>
<dbReference type="Pfam" id="PF01063">
    <property type="entry name" value="Aminotran_4"/>
    <property type="match status" value="1"/>
</dbReference>
<dbReference type="InterPro" id="IPR001544">
    <property type="entry name" value="Aminotrans_IV"/>
</dbReference>
<dbReference type="EMBL" id="UINC01007371">
    <property type="protein sequence ID" value="SVA32953.1"/>
    <property type="molecule type" value="Genomic_DNA"/>
</dbReference>
<reference evidence="4" key="1">
    <citation type="submission" date="2018-05" db="EMBL/GenBank/DDBJ databases">
        <authorList>
            <person name="Lanie J.A."/>
            <person name="Ng W.-L."/>
            <person name="Kazmierczak K.M."/>
            <person name="Andrzejewski T.M."/>
            <person name="Davidsen T.M."/>
            <person name="Wayne K.J."/>
            <person name="Tettelin H."/>
            <person name="Glass J.I."/>
            <person name="Rusch D."/>
            <person name="Podicherti R."/>
            <person name="Tsui H.-C.T."/>
            <person name="Winkler M.E."/>
        </authorList>
    </citation>
    <scope>NUCLEOTIDE SEQUENCE</scope>
</reference>
<gene>
    <name evidence="4" type="ORF">METZ01_LOCUS85807</name>
</gene>
<evidence type="ECO:0000256" key="3">
    <source>
        <dbReference type="ARBA" id="ARBA00022898"/>
    </source>
</evidence>
<dbReference type="Gene3D" id="3.20.10.10">
    <property type="entry name" value="D-amino Acid Aminotransferase, subunit A, domain 2"/>
    <property type="match status" value="1"/>
</dbReference>
<dbReference type="InterPro" id="IPR043131">
    <property type="entry name" value="BCAT-like_N"/>
</dbReference>
<comment type="cofactor">
    <cofactor evidence="1">
        <name>pyridoxal 5'-phosphate</name>
        <dbReference type="ChEBI" id="CHEBI:597326"/>
    </cofactor>
</comment>
<dbReference type="PANTHER" id="PTHR42743">
    <property type="entry name" value="AMINO-ACID AMINOTRANSFERASE"/>
    <property type="match status" value="1"/>
</dbReference>
<name>A0A381V142_9ZZZZ</name>
<dbReference type="SUPFAM" id="SSF56752">
    <property type="entry name" value="D-aminoacid aminotransferase-like PLP-dependent enzymes"/>
    <property type="match status" value="1"/>
</dbReference>
<protein>
    <recommendedName>
        <fullName evidence="5">Aminotransferase class IV</fullName>
    </recommendedName>
</protein>
<dbReference type="InterPro" id="IPR050571">
    <property type="entry name" value="Class-IV_PLP-Dep_Aminotrnsfr"/>
</dbReference>
<dbReference type="GO" id="GO:0046394">
    <property type="term" value="P:carboxylic acid biosynthetic process"/>
    <property type="evidence" value="ECO:0007669"/>
    <property type="project" value="UniProtKB-ARBA"/>
</dbReference>
<dbReference type="GO" id="GO:0008652">
    <property type="term" value="P:amino acid biosynthetic process"/>
    <property type="evidence" value="ECO:0007669"/>
    <property type="project" value="UniProtKB-ARBA"/>
</dbReference>
<dbReference type="PANTHER" id="PTHR42743:SF11">
    <property type="entry name" value="AMINODEOXYCHORISMATE LYASE"/>
    <property type="match status" value="1"/>
</dbReference>
<dbReference type="GO" id="GO:0003824">
    <property type="term" value="F:catalytic activity"/>
    <property type="evidence" value="ECO:0007669"/>
    <property type="project" value="InterPro"/>
</dbReference>
<organism evidence="4">
    <name type="scientific">marine metagenome</name>
    <dbReference type="NCBI Taxonomy" id="408172"/>
    <lineage>
        <taxon>unclassified sequences</taxon>
        <taxon>metagenomes</taxon>
        <taxon>ecological metagenomes</taxon>
    </lineage>
</organism>
<accession>A0A381V142</accession>
<evidence type="ECO:0008006" key="5">
    <source>
        <dbReference type="Google" id="ProtNLM"/>
    </source>
</evidence>
<dbReference type="Gene3D" id="3.30.470.10">
    <property type="match status" value="1"/>
</dbReference>
<proteinExistence type="inferred from homology"/>